<keyword evidence="5 8" id="KW-0274">FAD</keyword>
<dbReference type="Proteomes" id="UP001199469">
    <property type="component" value="Unassembled WGS sequence"/>
</dbReference>
<protein>
    <recommendedName>
        <fullName evidence="8">Methylenetetrahydrofolate reductase</fullName>
    </recommendedName>
</protein>
<comment type="pathway">
    <text evidence="2 8">One-carbon metabolism; tetrahydrofolate interconversion.</text>
</comment>
<keyword evidence="10" id="KW-1185">Reference proteome</keyword>
<evidence type="ECO:0000256" key="1">
    <source>
        <dbReference type="ARBA" id="ARBA00001974"/>
    </source>
</evidence>
<dbReference type="Gene3D" id="3.20.20.220">
    <property type="match status" value="1"/>
</dbReference>
<evidence type="ECO:0000256" key="5">
    <source>
        <dbReference type="ARBA" id="ARBA00022827"/>
    </source>
</evidence>
<evidence type="ECO:0000313" key="9">
    <source>
        <dbReference type="EMBL" id="MCD2196478.1"/>
    </source>
</evidence>
<gene>
    <name evidence="9" type="ORF">LQ327_24185</name>
</gene>
<dbReference type="PANTHER" id="PTHR45754:SF3">
    <property type="entry name" value="METHYLENETETRAHYDROFOLATE REDUCTASE (NADPH)"/>
    <property type="match status" value="1"/>
</dbReference>
<accession>A0ABS8PDX1</accession>
<evidence type="ECO:0000313" key="10">
    <source>
        <dbReference type="Proteomes" id="UP001199469"/>
    </source>
</evidence>
<keyword evidence="4 8" id="KW-0285">Flavoprotein</keyword>
<evidence type="ECO:0000256" key="2">
    <source>
        <dbReference type="ARBA" id="ARBA00004777"/>
    </source>
</evidence>
<dbReference type="InterPro" id="IPR029041">
    <property type="entry name" value="FAD-linked_oxidoreductase-like"/>
</dbReference>
<comment type="catalytic activity">
    <reaction evidence="7">
        <text>(6S)-5-methyl-5,6,7,8-tetrahydrofolate + NAD(+) = (6R)-5,10-methylene-5,6,7,8-tetrahydrofolate + NADH + H(+)</text>
        <dbReference type="Rhea" id="RHEA:19821"/>
        <dbReference type="ChEBI" id="CHEBI:15378"/>
        <dbReference type="ChEBI" id="CHEBI:15636"/>
        <dbReference type="ChEBI" id="CHEBI:18608"/>
        <dbReference type="ChEBI" id="CHEBI:57540"/>
        <dbReference type="ChEBI" id="CHEBI:57945"/>
        <dbReference type="EC" id="1.5.1.54"/>
    </reaction>
    <physiologicalReaction direction="right-to-left" evidence="7">
        <dbReference type="Rhea" id="RHEA:19823"/>
    </physiologicalReaction>
</comment>
<evidence type="ECO:0000256" key="7">
    <source>
        <dbReference type="ARBA" id="ARBA00048628"/>
    </source>
</evidence>
<name>A0ABS8PDX1_9PSEU</name>
<dbReference type="RefSeq" id="WP_230738339.1">
    <property type="nucleotide sequence ID" value="NZ_JAJNDB010000006.1"/>
</dbReference>
<comment type="cofactor">
    <cofactor evidence="1 8">
        <name>FAD</name>
        <dbReference type="ChEBI" id="CHEBI:57692"/>
    </cofactor>
</comment>
<evidence type="ECO:0000256" key="4">
    <source>
        <dbReference type="ARBA" id="ARBA00022630"/>
    </source>
</evidence>
<dbReference type="PANTHER" id="PTHR45754">
    <property type="entry name" value="METHYLENETETRAHYDROFOLATE REDUCTASE"/>
    <property type="match status" value="1"/>
</dbReference>
<dbReference type="CDD" id="cd00537">
    <property type="entry name" value="MTHFR"/>
    <property type="match status" value="1"/>
</dbReference>
<organism evidence="9 10">
    <name type="scientific">Actinomycetospora endophytica</name>
    <dbReference type="NCBI Taxonomy" id="2291215"/>
    <lineage>
        <taxon>Bacteria</taxon>
        <taxon>Bacillati</taxon>
        <taxon>Actinomycetota</taxon>
        <taxon>Actinomycetes</taxon>
        <taxon>Pseudonocardiales</taxon>
        <taxon>Pseudonocardiaceae</taxon>
        <taxon>Actinomycetospora</taxon>
    </lineage>
</organism>
<evidence type="ECO:0000256" key="3">
    <source>
        <dbReference type="ARBA" id="ARBA00006743"/>
    </source>
</evidence>
<dbReference type="SUPFAM" id="SSF51730">
    <property type="entry name" value="FAD-linked oxidoreductase"/>
    <property type="match status" value="1"/>
</dbReference>
<proteinExistence type="inferred from homology"/>
<dbReference type="Pfam" id="PF02219">
    <property type="entry name" value="MTHFR"/>
    <property type="match status" value="1"/>
</dbReference>
<dbReference type="GO" id="GO:0004489">
    <property type="term" value="F:methylenetetrahydrofolate reductase [NAD(P)H] activity"/>
    <property type="evidence" value="ECO:0007669"/>
    <property type="project" value="UniProtKB-EC"/>
</dbReference>
<sequence>MATVMERIQRGTPTFSVEFFPPKNDEGERTLWDTVRSVEPLDPAFVSVTYGAGGSSRDRTVRTTGRIATETTLTAMAHLTAVDASMDDLRHVIGSYAEAGISNVLAIRGDPPNDKDAEWVPHPAGLQYTDELVHMVRRLGTFCVGVAAFPYLHPRSEDEDVDTRFFVQKVKAGAEFAITQMFYDADQFLRMRDRIAAAGCDIPIMPGLMPITTAKSMETGADFSGAPLPRHMLDRLEPLVDDKDALRDAGIDLCVELSQRMYDEGVGNIHYISMNRHPAVVDVVSRLGVAADPSAS</sequence>
<reference evidence="9 10" key="1">
    <citation type="submission" date="2021-11" db="EMBL/GenBank/DDBJ databases">
        <title>Draft genome sequence of Actinomycetospora sp. SF1 isolated from the rhizosphere soil.</title>
        <authorList>
            <person name="Duangmal K."/>
            <person name="Chantavorakit T."/>
        </authorList>
    </citation>
    <scope>NUCLEOTIDE SEQUENCE [LARGE SCALE GENOMIC DNA]</scope>
    <source>
        <strain evidence="9 10">TBRC 5722</strain>
    </source>
</reference>
<dbReference type="InterPro" id="IPR003171">
    <property type="entry name" value="Mehydrof_redctse-like"/>
</dbReference>
<keyword evidence="6 8" id="KW-0560">Oxidoreductase</keyword>
<comment type="similarity">
    <text evidence="3 8">Belongs to the methylenetetrahydrofolate reductase family.</text>
</comment>
<evidence type="ECO:0000256" key="8">
    <source>
        <dbReference type="RuleBase" id="RU003862"/>
    </source>
</evidence>
<comment type="caution">
    <text evidence="9">The sequence shown here is derived from an EMBL/GenBank/DDBJ whole genome shotgun (WGS) entry which is preliminary data.</text>
</comment>
<dbReference type="EMBL" id="JAJNDB010000006">
    <property type="protein sequence ID" value="MCD2196478.1"/>
    <property type="molecule type" value="Genomic_DNA"/>
</dbReference>
<evidence type="ECO:0000256" key="6">
    <source>
        <dbReference type="ARBA" id="ARBA00023002"/>
    </source>
</evidence>